<dbReference type="PROSITE" id="PS00099">
    <property type="entry name" value="THIOLASE_3"/>
    <property type="match status" value="1"/>
</dbReference>
<name>A0ABV8X6D8_9LACT</name>
<dbReference type="InterPro" id="IPR002155">
    <property type="entry name" value="Thiolase"/>
</dbReference>
<dbReference type="RefSeq" id="WP_378154836.1">
    <property type="nucleotide sequence ID" value="NZ_JBHSEC010000019.1"/>
</dbReference>
<dbReference type="InterPro" id="IPR020610">
    <property type="entry name" value="Thiolase_AS"/>
</dbReference>
<dbReference type="GO" id="GO:0003985">
    <property type="term" value="F:acetyl-CoA C-acetyltransferase activity"/>
    <property type="evidence" value="ECO:0007669"/>
    <property type="project" value="UniProtKB-EC"/>
</dbReference>
<dbReference type="Gene3D" id="3.40.47.10">
    <property type="match status" value="2"/>
</dbReference>
<accession>A0ABV8X6D8</accession>
<dbReference type="PANTHER" id="PTHR18919:SF107">
    <property type="entry name" value="ACETYL-COA ACETYLTRANSFERASE, CYTOSOLIC"/>
    <property type="match status" value="1"/>
</dbReference>
<dbReference type="EMBL" id="JBHSEC010000019">
    <property type="protein sequence ID" value="MFC4410699.1"/>
    <property type="molecule type" value="Genomic_DNA"/>
</dbReference>
<keyword evidence="10" id="KW-1185">Reference proteome</keyword>
<keyword evidence="4 6" id="KW-0012">Acyltransferase</keyword>
<reference evidence="10" key="1">
    <citation type="journal article" date="2019" name="Int. J. Syst. Evol. Microbiol.">
        <title>The Global Catalogue of Microorganisms (GCM) 10K type strain sequencing project: providing services to taxonomists for standard genome sequencing and annotation.</title>
        <authorList>
            <consortium name="The Broad Institute Genomics Platform"/>
            <consortium name="The Broad Institute Genome Sequencing Center for Infectious Disease"/>
            <person name="Wu L."/>
            <person name="Ma J."/>
        </authorList>
    </citation>
    <scope>NUCLEOTIDE SEQUENCE [LARGE SCALE GENOMIC DNA]</scope>
    <source>
        <strain evidence="10">CCUG 59778</strain>
    </source>
</reference>
<evidence type="ECO:0000259" key="8">
    <source>
        <dbReference type="Pfam" id="PF02803"/>
    </source>
</evidence>
<evidence type="ECO:0000313" key="9">
    <source>
        <dbReference type="EMBL" id="MFC4410699.1"/>
    </source>
</evidence>
<dbReference type="EC" id="2.3.1.9" evidence="2"/>
<evidence type="ECO:0000256" key="5">
    <source>
        <dbReference type="ARBA" id="ARBA00030755"/>
    </source>
</evidence>
<dbReference type="SUPFAM" id="SSF53901">
    <property type="entry name" value="Thiolase-like"/>
    <property type="match status" value="2"/>
</dbReference>
<dbReference type="Pfam" id="PF00108">
    <property type="entry name" value="Thiolase_N"/>
    <property type="match status" value="1"/>
</dbReference>
<feature type="domain" description="Thiolase N-terminal" evidence="7">
    <location>
        <begin position="5"/>
        <end position="265"/>
    </location>
</feature>
<evidence type="ECO:0000256" key="1">
    <source>
        <dbReference type="ARBA" id="ARBA00010982"/>
    </source>
</evidence>
<dbReference type="PIRSF" id="PIRSF000429">
    <property type="entry name" value="Ac-CoA_Ac_transf"/>
    <property type="match status" value="1"/>
</dbReference>
<dbReference type="NCBIfam" id="NF006086">
    <property type="entry name" value="PRK08235.1"/>
    <property type="match status" value="1"/>
</dbReference>
<dbReference type="InterPro" id="IPR016039">
    <property type="entry name" value="Thiolase-like"/>
</dbReference>
<protein>
    <recommendedName>
        <fullName evidence="2">acetyl-CoA C-acetyltransferase</fullName>
        <ecNumber evidence="2">2.3.1.9</ecNumber>
    </recommendedName>
    <alternativeName>
        <fullName evidence="5">Acetoacetyl-CoA thiolase</fullName>
    </alternativeName>
</protein>
<gene>
    <name evidence="9" type="ORF">ACFOZY_09765</name>
</gene>
<dbReference type="CDD" id="cd00751">
    <property type="entry name" value="thiolase"/>
    <property type="match status" value="1"/>
</dbReference>
<evidence type="ECO:0000313" key="10">
    <source>
        <dbReference type="Proteomes" id="UP001595817"/>
    </source>
</evidence>
<dbReference type="NCBIfam" id="TIGR01930">
    <property type="entry name" value="AcCoA-C-Actrans"/>
    <property type="match status" value="1"/>
</dbReference>
<organism evidence="9 10">
    <name type="scientific">Chungangia koreensis</name>
    <dbReference type="NCBI Taxonomy" id="752657"/>
    <lineage>
        <taxon>Bacteria</taxon>
        <taxon>Bacillati</taxon>
        <taxon>Bacillota</taxon>
        <taxon>Bacilli</taxon>
        <taxon>Lactobacillales</taxon>
        <taxon>Chungangia</taxon>
    </lineage>
</organism>
<feature type="domain" description="Thiolase C-terminal" evidence="8">
    <location>
        <begin position="273"/>
        <end position="393"/>
    </location>
</feature>
<dbReference type="InterPro" id="IPR020615">
    <property type="entry name" value="Thiolase_acyl_enz_int_AS"/>
</dbReference>
<evidence type="ECO:0000256" key="4">
    <source>
        <dbReference type="ARBA" id="ARBA00023315"/>
    </source>
</evidence>
<comment type="similarity">
    <text evidence="1 6">Belongs to the thiolase-like superfamily. Thiolase family.</text>
</comment>
<evidence type="ECO:0000256" key="6">
    <source>
        <dbReference type="RuleBase" id="RU003557"/>
    </source>
</evidence>
<evidence type="ECO:0000256" key="3">
    <source>
        <dbReference type="ARBA" id="ARBA00022679"/>
    </source>
</evidence>
<dbReference type="Proteomes" id="UP001595817">
    <property type="component" value="Unassembled WGS sequence"/>
</dbReference>
<sequence length="395" mass="41611">MTKTVILDGARTPFGKFLGALSPLSASDLGGIAMKEALQRAGVAAEEVDEVIMGSVLQAGQGQIPSRQAATKAGIPWNVKTETVNKVCASGMRSVTLADQLIRLGDEDVIVAGGMESMSNAPYYLPKARTGFRMSDSVVVDGMIYDGLSCSFNPDRVHMGTYGNRTAEEFELTREAQDEWAYRSHDLALKAIEEGKMAKEIVAVEIPQRKGEPLKVEHDEAPRKDTSVESLAKLRPAFGKDGTITAGNAPGVNDGACAMVLMNEERALQEGKTPLATILGHAEVAIEPENFPQTPGLVINALLEKTGKKLEDIDLFEINEAFSAVALASAKIAGLDPNKVNVNGGAVALGHPIGASGARIILTLAYELKRRGGGIGIAAICSGGGQGDAVMIEVK</sequence>
<evidence type="ECO:0000256" key="2">
    <source>
        <dbReference type="ARBA" id="ARBA00012705"/>
    </source>
</evidence>
<dbReference type="InterPro" id="IPR020616">
    <property type="entry name" value="Thiolase_N"/>
</dbReference>
<dbReference type="PANTHER" id="PTHR18919">
    <property type="entry name" value="ACETYL-COA C-ACYLTRANSFERASE"/>
    <property type="match status" value="1"/>
</dbReference>
<dbReference type="PROSITE" id="PS00098">
    <property type="entry name" value="THIOLASE_1"/>
    <property type="match status" value="1"/>
</dbReference>
<dbReference type="PROSITE" id="PS00737">
    <property type="entry name" value="THIOLASE_2"/>
    <property type="match status" value="1"/>
</dbReference>
<dbReference type="InterPro" id="IPR020613">
    <property type="entry name" value="Thiolase_CS"/>
</dbReference>
<comment type="caution">
    <text evidence="9">The sequence shown here is derived from an EMBL/GenBank/DDBJ whole genome shotgun (WGS) entry which is preliminary data.</text>
</comment>
<keyword evidence="3 6" id="KW-0808">Transferase</keyword>
<dbReference type="Pfam" id="PF02803">
    <property type="entry name" value="Thiolase_C"/>
    <property type="match status" value="1"/>
</dbReference>
<proteinExistence type="inferred from homology"/>
<dbReference type="InterPro" id="IPR020617">
    <property type="entry name" value="Thiolase_C"/>
</dbReference>
<evidence type="ECO:0000259" key="7">
    <source>
        <dbReference type="Pfam" id="PF00108"/>
    </source>
</evidence>